<dbReference type="AlphaFoldDB" id="A0AAJ8BSS9"/>
<accession>A0AAJ8BSS9</accession>
<sequence>MLGAGRIDPSNSIKCDIMSCPRGINTLLIIFAVYASLRLEFAVHYINGVYKGQHKYLSLDHMSFSKRKTRERTAQPDRQHPPFSSLPPASWYG</sequence>
<protein>
    <submittedName>
        <fullName evidence="2">Uncharacterized protein</fullName>
    </submittedName>
</protein>
<dbReference type="VEuPathDB" id="FungiDB:An14g02440"/>
<gene>
    <name evidence="2" type="ORF">An14g02440</name>
</gene>
<reference evidence="2" key="1">
    <citation type="submission" date="2025-02" db="EMBL/GenBank/DDBJ databases">
        <authorList>
            <consortium name="NCBI Genome Project"/>
        </authorList>
    </citation>
    <scope>NUCLEOTIDE SEQUENCE</scope>
</reference>
<evidence type="ECO:0000313" key="2">
    <source>
        <dbReference type="RefSeq" id="XP_059602293.1"/>
    </source>
</evidence>
<name>A0AAJ8BSS9_ASPNG</name>
<dbReference type="GeneID" id="84592940"/>
<organism evidence="2">
    <name type="scientific">Aspergillus niger</name>
    <dbReference type="NCBI Taxonomy" id="5061"/>
    <lineage>
        <taxon>Eukaryota</taxon>
        <taxon>Fungi</taxon>
        <taxon>Dikarya</taxon>
        <taxon>Ascomycota</taxon>
        <taxon>Pezizomycotina</taxon>
        <taxon>Eurotiomycetes</taxon>
        <taxon>Eurotiomycetidae</taxon>
        <taxon>Eurotiales</taxon>
        <taxon>Aspergillaceae</taxon>
        <taxon>Aspergillus</taxon>
        <taxon>Aspergillus subgen. Circumdati</taxon>
    </lineage>
</organism>
<proteinExistence type="predicted"/>
<reference evidence="2" key="2">
    <citation type="submission" date="2025-08" db="UniProtKB">
        <authorList>
            <consortium name="RefSeq"/>
        </authorList>
    </citation>
    <scope>IDENTIFICATION</scope>
</reference>
<feature type="compositionally biased region" description="Basic and acidic residues" evidence="1">
    <location>
        <begin position="71"/>
        <end position="80"/>
    </location>
</feature>
<dbReference type="RefSeq" id="XP_059602293.1">
    <property type="nucleotide sequence ID" value="XM_059744123.1"/>
</dbReference>
<dbReference type="KEGG" id="ang:An14g02440"/>
<feature type="region of interest" description="Disordered" evidence="1">
    <location>
        <begin position="67"/>
        <end position="93"/>
    </location>
</feature>
<evidence type="ECO:0000256" key="1">
    <source>
        <dbReference type="SAM" id="MobiDB-lite"/>
    </source>
</evidence>